<evidence type="ECO:0000313" key="3">
    <source>
        <dbReference type="Proteomes" id="UP001601288"/>
    </source>
</evidence>
<gene>
    <name evidence="2" type="ORF">ACFYM3_16130</name>
</gene>
<accession>A0ABW6LG02</accession>
<keyword evidence="1" id="KW-1133">Transmembrane helix</keyword>
<keyword evidence="1" id="KW-0812">Transmembrane</keyword>
<feature type="transmembrane region" description="Helical" evidence="1">
    <location>
        <begin position="55"/>
        <end position="74"/>
    </location>
</feature>
<organism evidence="2 3">
    <name type="scientific">Streptomyces massasporeus</name>
    <dbReference type="NCBI Taxonomy" id="67324"/>
    <lineage>
        <taxon>Bacteria</taxon>
        <taxon>Bacillati</taxon>
        <taxon>Actinomycetota</taxon>
        <taxon>Actinomycetes</taxon>
        <taxon>Kitasatosporales</taxon>
        <taxon>Streptomycetaceae</taxon>
        <taxon>Streptomyces</taxon>
    </lineage>
</organism>
<sequence length="108" mass="11466">MSRKPVVPTNVYPGIMASHMPVEQYQAAHGCTCEHSHDHGQAPVQQIIIKQSDPWVRYMAIGFAGASIGLLVLASVVATLIAAGLCALCIAVATWAIRALLSGRKDSK</sequence>
<protein>
    <submittedName>
        <fullName evidence="2">Uncharacterized protein</fullName>
    </submittedName>
</protein>
<dbReference type="EMBL" id="JBIAFP010000008">
    <property type="protein sequence ID" value="MFE9226131.1"/>
    <property type="molecule type" value="Genomic_DNA"/>
</dbReference>
<comment type="caution">
    <text evidence="2">The sequence shown here is derived from an EMBL/GenBank/DDBJ whole genome shotgun (WGS) entry which is preliminary data.</text>
</comment>
<feature type="transmembrane region" description="Helical" evidence="1">
    <location>
        <begin position="80"/>
        <end position="101"/>
    </location>
</feature>
<evidence type="ECO:0000256" key="1">
    <source>
        <dbReference type="SAM" id="Phobius"/>
    </source>
</evidence>
<keyword evidence="1" id="KW-0472">Membrane</keyword>
<keyword evidence="3" id="KW-1185">Reference proteome</keyword>
<dbReference type="Proteomes" id="UP001601288">
    <property type="component" value="Unassembled WGS sequence"/>
</dbReference>
<proteinExistence type="predicted"/>
<name>A0ABW6LG02_9ACTN</name>
<evidence type="ECO:0000313" key="2">
    <source>
        <dbReference type="EMBL" id="MFE9226131.1"/>
    </source>
</evidence>
<reference evidence="2 3" key="1">
    <citation type="submission" date="2024-10" db="EMBL/GenBank/DDBJ databases">
        <title>The Natural Products Discovery Center: Release of the First 8490 Sequenced Strains for Exploring Actinobacteria Biosynthetic Diversity.</title>
        <authorList>
            <person name="Kalkreuter E."/>
            <person name="Kautsar S.A."/>
            <person name="Yang D."/>
            <person name="Bader C.D."/>
            <person name="Teijaro C.N."/>
            <person name="Fluegel L."/>
            <person name="Davis C.M."/>
            <person name="Simpson J.R."/>
            <person name="Lauterbach L."/>
            <person name="Steele A.D."/>
            <person name="Gui C."/>
            <person name="Meng S."/>
            <person name="Li G."/>
            <person name="Viehrig K."/>
            <person name="Ye F."/>
            <person name="Su P."/>
            <person name="Kiefer A.F."/>
            <person name="Nichols A."/>
            <person name="Cepeda A.J."/>
            <person name="Yan W."/>
            <person name="Fan B."/>
            <person name="Jiang Y."/>
            <person name="Adhikari A."/>
            <person name="Zheng C.-J."/>
            <person name="Schuster L."/>
            <person name="Cowan T.M."/>
            <person name="Smanski M.J."/>
            <person name="Chevrette M.G."/>
            <person name="De Carvalho L.P.S."/>
            <person name="Shen B."/>
        </authorList>
    </citation>
    <scope>NUCLEOTIDE SEQUENCE [LARGE SCALE GENOMIC DNA]</scope>
    <source>
        <strain evidence="2 3">NPDC007066</strain>
    </source>
</reference>
<dbReference type="RefSeq" id="WP_358278792.1">
    <property type="nucleotide sequence ID" value="NZ_JBEYGJ010000003.1"/>
</dbReference>